<reference evidence="6" key="1">
    <citation type="journal article" date="2011" name="Biochem. Soc. Trans.">
        <title>LBP/BPI proteins and their relatives: conservation over evolution and roles in mutualism.</title>
        <authorList>
            <person name="Krasity B.C."/>
            <person name="Troll J.V."/>
            <person name="Weiss J.P."/>
            <person name="McFall-Ngai M.J."/>
        </authorList>
    </citation>
    <scope>NUCLEOTIDE SEQUENCE</scope>
</reference>
<comment type="similarity">
    <text evidence="1">Belongs to the BPI/LBP/Plunc superfamily. BPI/LBP family.</text>
</comment>
<keyword evidence="2" id="KW-1015">Disulfide bond</keyword>
<dbReference type="InterPro" id="IPR001124">
    <property type="entry name" value="Lipid-bd_serum_glycop_C"/>
</dbReference>
<dbReference type="GO" id="GO:0005615">
    <property type="term" value="C:extracellular space"/>
    <property type="evidence" value="ECO:0007669"/>
    <property type="project" value="TreeGrafter"/>
</dbReference>
<dbReference type="Gene3D" id="3.15.10.10">
    <property type="entry name" value="Bactericidal permeability-increasing protein, domain 1"/>
    <property type="match status" value="1"/>
</dbReference>
<evidence type="ECO:0000256" key="1">
    <source>
        <dbReference type="ARBA" id="ARBA00007292"/>
    </source>
</evidence>
<gene>
    <name evidence="6" type="primary">lbp2</name>
</gene>
<dbReference type="InterPro" id="IPR032942">
    <property type="entry name" value="BPI/LBP/Plunc"/>
</dbReference>
<dbReference type="SUPFAM" id="SSF55394">
    <property type="entry name" value="Bactericidal permeability-increasing protein, BPI"/>
    <property type="match status" value="2"/>
</dbReference>
<dbReference type="InterPro" id="IPR017943">
    <property type="entry name" value="Bactericidal_perm-incr_a/b_dom"/>
</dbReference>
<accession>G1BIV9</accession>
<dbReference type="InterPro" id="IPR017942">
    <property type="entry name" value="Lipid-bd_serum_glycop_N"/>
</dbReference>
<dbReference type="Pfam" id="PF02886">
    <property type="entry name" value="LBP_BPI_CETP_C"/>
    <property type="match status" value="1"/>
</dbReference>
<sequence>MFLAKYLTALLLAINVCFFFYIGTCHANPGIRVQITQKGLNYANDLALTKMYNELQNYKFDNQRGSSSYNLYDIKVSRVSKPRGQAVLVPGQGLRWTVEIKGYRLSAKLTFSKKLLWFTIRKTFSLTMDVDSVELKLTLQPTKATNGGLNLKALSCKSHVDVKVSAKNFVVKIILKLFRSKINRIIERKLCQSATKIINNDVASKLASFPVTRQIKHGYFFDYGFVSNPVFTSNYMQTNHKAAILDKNKNGQFPFAPPQLPQLNENKDMIYFIISDYVLNTWLYTAYRDNQLWLKVNSNMFKKENERAMFQTTCPNSICIGSFLPQIAEKYPNSKMEMHFTTYENPIVHFKANHVQLNVPVKAEFIVVQANGSHTTILTAELVLFSEVKTKITGVNLLLTVTETSLTVENVHGAAPGSIDMVAVKGALEIIVKFVESILPGQQFPLVVPSNTLLSNPSIRIVQNAIIVASDLNIKSI</sequence>
<name>G1BIV9_EUPSC</name>
<feature type="chain" id="PRO_5003411846" evidence="3">
    <location>
        <begin position="28"/>
        <end position="477"/>
    </location>
</feature>
<dbReference type="Pfam" id="PF01273">
    <property type="entry name" value="LBP_BPI_CETP"/>
    <property type="match status" value="1"/>
</dbReference>
<keyword evidence="3" id="KW-0732">Signal</keyword>
<evidence type="ECO:0000259" key="5">
    <source>
        <dbReference type="SMART" id="SM00329"/>
    </source>
</evidence>
<dbReference type="EMBL" id="JF514881">
    <property type="protein sequence ID" value="AEL03861.1"/>
    <property type="molecule type" value="mRNA"/>
</dbReference>
<feature type="domain" description="Lipid-binding serum glycoprotein C-terminal" evidence="5">
    <location>
        <begin position="264"/>
        <end position="470"/>
    </location>
</feature>
<dbReference type="AlphaFoldDB" id="G1BIV9"/>
<dbReference type="Gene3D" id="3.15.20.10">
    <property type="entry name" value="Bactericidal permeability-increasing protein, domain 2"/>
    <property type="match status" value="1"/>
</dbReference>
<evidence type="ECO:0000259" key="4">
    <source>
        <dbReference type="SMART" id="SM00328"/>
    </source>
</evidence>
<dbReference type="SMART" id="SM00328">
    <property type="entry name" value="BPI1"/>
    <property type="match status" value="1"/>
</dbReference>
<protein>
    <submittedName>
        <fullName evidence="6">Lipopolysaccharide binding protein 2</fullName>
    </submittedName>
</protein>
<evidence type="ECO:0000256" key="3">
    <source>
        <dbReference type="SAM" id="SignalP"/>
    </source>
</evidence>
<evidence type="ECO:0000313" key="6">
    <source>
        <dbReference type="EMBL" id="AEL03861.1"/>
    </source>
</evidence>
<organism evidence="6">
    <name type="scientific">Euprymna scolopes</name>
    <name type="common">Hawaiian bobtail squid</name>
    <dbReference type="NCBI Taxonomy" id="6613"/>
    <lineage>
        <taxon>Eukaryota</taxon>
        <taxon>Metazoa</taxon>
        <taxon>Spiralia</taxon>
        <taxon>Lophotrochozoa</taxon>
        <taxon>Mollusca</taxon>
        <taxon>Cephalopoda</taxon>
        <taxon>Coleoidea</taxon>
        <taxon>Decapodiformes</taxon>
        <taxon>Sepiida</taxon>
        <taxon>Sepiolidae</taxon>
        <taxon>Sepiolinae</taxon>
        <taxon>Euprymna</taxon>
    </lineage>
</organism>
<dbReference type="PANTHER" id="PTHR10504">
    <property type="entry name" value="BACTERICIDAL PERMEABILITY-INCREASING BPI PROTEIN-RELATED"/>
    <property type="match status" value="1"/>
</dbReference>
<dbReference type="GO" id="GO:0008289">
    <property type="term" value="F:lipid binding"/>
    <property type="evidence" value="ECO:0007669"/>
    <property type="project" value="InterPro"/>
</dbReference>
<dbReference type="PANTHER" id="PTHR10504:SF131">
    <property type="entry name" value="BPI2 DOMAIN-CONTAINING PROTEIN"/>
    <property type="match status" value="1"/>
</dbReference>
<feature type="domain" description="Lipid-binding serum glycoprotein N-terminal" evidence="4">
    <location>
        <begin position="34"/>
        <end position="249"/>
    </location>
</feature>
<dbReference type="SMART" id="SM00329">
    <property type="entry name" value="BPI2"/>
    <property type="match status" value="1"/>
</dbReference>
<feature type="signal peptide" evidence="3">
    <location>
        <begin position="1"/>
        <end position="27"/>
    </location>
</feature>
<evidence type="ECO:0000256" key="2">
    <source>
        <dbReference type="ARBA" id="ARBA00023157"/>
    </source>
</evidence>
<proteinExistence type="evidence at transcript level"/>